<feature type="transmembrane region" description="Helical" evidence="1">
    <location>
        <begin position="12"/>
        <end position="33"/>
    </location>
</feature>
<reference evidence="2 3" key="1">
    <citation type="submission" date="2018-02" db="EMBL/GenBank/DDBJ databases">
        <title>Genome sequencing of Solimonas sp. HR-BB.</title>
        <authorList>
            <person name="Lee Y."/>
            <person name="Jeon C.O."/>
        </authorList>
    </citation>
    <scope>NUCLEOTIDE SEQUENCE [LARGE SCALE GENOMIC DNA]</scope>
    <source>
        <strain evidence="2 3">HR-BB</strain>
    </source>
</reference>
<keyword evidence="1" id="KW-1133">Transmembrane helix</keyword>
<name>A0A2S5TH14_9GAMM</name>
<sequence length="270" mass="28141">MAPLPPLPPPMSVLLFLKLALVPSLIALVTLAGRRWGASLAGWLSAFPVVSAPILFFVSLEQGPQFAAQAATATVSAVLCILAFGLPYAWVATRHAWPLASLAGFACYFMAVALLALWSPGLPLAAAAAALALLLAPRLYPQAPPLTAAAVRPASRADIPLRMIASALLVLLVTHFSARMGPQLSGLFAMFPVMASVLAMFSHHYQGAGFAVLMLRGMVLGYWSFAAFCSVLALALPRAGIPLAFAAALATAVGVLGLTRLFALRRARSG</sequence>
<feature type="transmembrane region" description="Helical" evidence="1">
    <location>
        <begin position="161"/>
        <end position="178"/>
    </location>
</feature>
<feature type="transmembrane region" description="Helical" evidence="1">
    <location>
        <begin position="241"/>
        <end position="263"/>
    </location>
</feature>
<feature type="transmembrane region" description="Helical" evidence="1">
    <location>
        <begin position="184"/>
        <end position="201"/>
    </location>
</feature>
<evidence type="ECO:0000313" key="3">
    <source>
        <dbReference type="Proteomes" id="UP000238220"/>
    </source>
</evidence>
<proteinExistence type="predicted"/>
<feature type="transmembrane region" description="Helical" evidence="1">
    <location>
        <begin position="66"/>
        <end position="90"/>
    </location>
</feature>
<feature type="transmembrane region" description="Helical" evidence="1">
    <location>
        <begin position="40"/>
        <end position="60"/>
    </location>
</feature>
<keyword evidence="1" id="KW-0472">Membrane</keyword>
<evidence type="ECO:0000313" key="2">
    <source>
        <dbReference type="EMBL" id="PPE74251.1"/>
    </source>
</evidence>
<dbReference type="EMBL" id="PSNW01000004">
    <property type="protein sequence ID" value="PPE74251.1"/>
    <property type="molecule type" value="Genomic_DNA"/>
</dbReference>
<keyword evidence="1" id="KW-0812">Transmembrane</keyword>
<protein>
    <submittedName>
        <fullName evidence="2">Uncharacterized protein</fullName>
    </submittedName>
</protein>
<organism evidence="2 3">
    <name type="scientific">Solimonas fluminis</name>
    <dbReference type="NCBI Taxonomy" id="2086571"/>
    <lineage>
        <taxon>Bacteria</taxon>
        <taxon>Pseudomonadati</taxon>
        <taxon>Pseudomonadota</taxon>
        <taxon>Gammaproteobacteria</taxon>
        <taxon>Nevskiales</taxon>
        <taxon>Nevskiaceae</taxon>
        <taxon>Solimonas</taxon>
    </lineage>
</organism>
<dbReference type="AlphaFoldDB" id="A0A2S5TH14"/>
<comment type="caution">
    <text evidence="2">The sequence shown here is derived from an EMBL/GenBank/DDBJ whole genome shotgun (WGS) entry which is preliminary data.</text>
</comment>
<accession>A0A2S5TH14</accession>
<feature type="transmembrane region" description="Helical" evidence="1">
    <location>
        <begin position="97"/>
        <end position="118"/>
    </location>
</feature>
<evidence type="ECO:0000256" key="1">
    <source>
        <dbReference type="SAM" id="Phobius"/>
    </source>
</evidence>
<gene>
    <name evidence="2" type="ORF">C3942_09485</name>
</gene>
<dbReference type="Proteomes" id="UP000238220">
    <property type="component" value="Unassembled WGS sequence"/>
</dbReference>
<keyword evidence="3" id="KW-1185">Reference proteome</keyword>
<feature type="transmembrane region" description="Helical" evidence="1">
    <location>
        <begin position="213"/>
        <end position="235"/>
    </location>
</feature>